<reference evidence="6" key="2">
    <citation type="submission" date="2020-09" db="EMBL/GenBank/DDBJ databases">
        <authorList>
            <person name="Sun Q."/>
            <person name="Kim S."/>
        </authorList>
    </citation>
    <scope>NUCLEOTIDE SEQUENCE</scope>
    <source>
        <strain evidence="6">KCTC 42650</strain>
    </source>
</reference>
<dbReference type="AlphaFoldDB" id="A0A8J3H0K8"/>
<sequence>MSEPKDDTRQAAILDAAWQCFASYGFRKTAMDDIARAAGMSRPALYQHYRNKEDIFRSLAQNHFDEVAIAVRAALAKPGSAGTVLAEAFTAQGGRLIEAMVRSPHGMELIDTSRATSGDIAEAGEARLSEIYRDWLAAGQSVGRIDFEGSPEQVAATIAAALKGLKSAAKSFSGYQASLRRFAHLIGAGLEAAASSR</sequence>
<dbReference type="InterPro" id="IPR050109">
    <property type="entry name" value="HTH-type_TetR-like_transc_reg"/>
</dbReference>
<keyword evidence="1" id="KW-0805">Transcription regulation</keyword>
<dbReference type="Gene3D" id="1.10.357.10">
    <property type="entry name" value="Tetracycline Repressor, domain 2"/>
    <property type="match status" value="1"/>
</dbReference>
<dbReference type="Gene3D" id="1.10.10.60">
    <property type="entry name" value="Homeodomain-like"/>
    <property type="match status" value="1"/>
</dbReference>
<dbReference type="InterPro" id="IPR001647">
    <property type="entry name" value="HTH_TetR"/>
</dbReference>
<evidence type="ECO:0000259" key="5">
    <source>
        <dbReference type="PROSITE" id="PS50977"/>
    </source>
</evidence>
<dbReference type="GO" id="GO:0000976">
    <property type="term" value="F:transcription cis-regulatory region binding"/>
    <property type="evidence" value="ECO:0007669"/>
    <property type="project" value="TreeGrafter"/>
</dbReference>
<keyword evidence="2 4" id="KW-0238">DNA-binding</keyword>
<reference evidence="6" key="1">
    <citation type="journal article" date="2014" name="Int. J. Syst. Evol. Microbiol.">
        <title>Complete genome sequence of Corynebacterium casei LMG S-19264T (=DSM 44701T), isolated from a smear-ripened cheese.</title>
        <authorList>
            <consortium name="US DOE Joint Genome Institute (JGI-PGF)"/>
            <person name="Walter F."/>
            <person name="Albersmeier A."/>
            <person name="Kalinowski J."/>
            <person name="Ruckert C."/>
        </authorList>
    </citation>
    <scope>NUCLEOTIDE SEQUENCE</scope>
    <source>
        <strain evidence="6">KCTC 42650</strain>
    </source>
</reference>
<dbReference type="Pfam" id="PF00440">
    <property type="entry name" value="TetR_N"/>
    <property type="match status" value="1"/>
</dbReference>
<gene>
    <name evidence="6" type="ORF">GCM10017056_34530</name>
</gene>
<evidence type="ECO:0000313" key="6">
    <source>
        <dbReference type="EMBL" id="GHF60168.1"/>
    </source>
</evidence>
<dbReference type="InterPro" id="IPR009057">
    <property type="entry name" value="Homeodomain-like_sf"/>
</dbReference>
<dbReference type="GO" id="GO:0003700">
    <property type="term" value="F:DNA-binding transcription factor activity"/>
    <property type="evidence" value="ECO:0007669"/>
    <property type="project" value="TreeGrafter"/>
</dbReference>
<keyword evidence="7" id="KW-1185">Reference proteome</keyword>
<organism evidence="6 7">
    <name type="scientific">Seohaeicola zhoushanensis</name>
    <dbReference type="NCBI Taxonomy" id="1569283"/>
    <lineage>
        <taxon>Bacteria</taxon>
        <taxon>Pseudomonadati</taxon>
        <taxon>Pseudomonadota</taxon>
        <taxon>Alphaproteobacteria</taxon>
        <taxon>Rhodobacterales</taxon>
        <taxon>Roseobacteraceae</taxon>
        <taxon>Seohaeicola</taxon>
    </lineage>
</organism>
<feature type="domain" description="HTH tetR-type" evidence="5">
    <location>
        <begin position="7"/>
        <end position="67"/>
    </location>
</feature>
<dbReference type="PRINTS" id="PR00455">
    <property type="entry name" value="HTHTETR"/>
</dbReference>
<dbReference type="EMBL" id="BNCJ01000011">
    <property type="protein sequence ID" value="GHF60168.1"/>
    <property type="molecule type" value="Genomic_DNA"/>
</dbReference>
<keyword evidence="3" id="KW-0804">Transcription</keyword>
<dbReference type="FunFam" id="1.10.10.60:FF:000141">
    <property type="entry name" value="TetR family transcriptional regulator"/>
    <property type="match status" value="1"/>
</dbReference>
<dbReference type="Proteomes" id="UP000626220">
    <property type="component" value="Unassembled WGS sequence"/>
</dbReference>
<dbReference type="SUPFAM" id="SSF46689">
    <property type="entry name" value="Homeodomain-like"/>
    <property type="match status" value="1"/>
</dbReference>
<dbReference type="PANTHER" id="PTHR30055:SF234">
    <property type="entry name" value="HTH-TYPE TRANSCRIPTIONAL REGULATOR BETI"/>
    <property type="match status" value="1"/>
</dbReference>
<dbReference type="PANTHER" id="PTHR30055">
    <property type="entry name" value="HTH-TYPE TRANSCRIPTIONAL REGULATOR RUTR"/>
    <property type="match status" value="1"/>
</dbReference>
<comment type="caution">
    <text evidence="6">The sequence shown here is derived from an EMBL/GenBank/DDBJ whole genome shotgun (WGS) entry which is preliminary data.</text>
</comment>
<evidence type="ECO:0000256" key="2">
    <source>
        <dbReference type="ARBA" id="ARBA00023125"/>
    </source>
</evidence>
<evidence type="ECO:0000256" key="1">
    <source>
        <dbReference type="ARBA" id="ARBA00023015"/>
    </source>
</evidence>
<accession>A0A8J3H0K8</accession>
<protein>
    <submittedName>
        <fullName evidence="6">TetR family transcriptional regulator</fullName>
    </submittedName>
</protein>
<proteinExistence type="predicted"/>
<evidence type="ECO:0000256" key="3">
    <source>
        <dbReference type="ARBA" id="ARBA00023163"/>
    </source>
</evidence>
<dbReference type="RefSeq" id="WP_189681356.1">
    <property type="nucleotide sequence ID" value="NZ_BNCJ01000011.1"/>
</dbReference>
<dbReference type="PROSITE" id="PS50977">
    <property type="entry name" value="HTH_TETR_2"/>
    <property type="match status" value="1"/>
</dbReference>
<feature type="DNA-binding region" description="H-T-H motif" evidence="4">
    <location>
        <begin position="30"/>
        <end position="49"/>
    </location>
</feature>
<evidence type="ECO:0000256" key="4">
    <source>
        <dbReference type="PROSITE-ProRule" id="PRU00335"/>
    </source>
</evidence>
<name>A0A8J3H0K8_9RHOB</name>
<evidence type="ECO:0000313" key="7">
    <source>
        <dbReference type="Proteomes" id="UP000626220"/>
    </source>
</evidence>